<accession>A0ABN4SDF7</accession>
<organism evidence="1 2">
    <name type="scientific">Delftia tsuruhatensis</name>
    <dbReference type="NCBI Taxonomy" id="180282"/>
    <lineage>
        <taxon>Bacteria</taxon>
        <taxon>Pseudomonadati</taxon>
        <taxon>Pseudomonadota</taxon>
        <taxon>Betaproteobacteria</taxon>
        <taxon>Burkholderiales</taxon>
        <taxon>Comamonadaceae</taxon>
        <taxon>Delftia</taxon>
    </lineage>
</organism>
<dbReference type="EMBL" id="CP017420">
    <property type="protein sequence ID" value="AOV00367.1"/>
    <property type="molecule type" value="Genomic_DNA"/>
</dbReference>
<keyword evidence="2" id="KW-1185">Reference proteome</keyword>
<name>A0ABN4SDF7_9BURK</name>
<reference evidence="1 2" key="1">
    <citation type="submission" date="2016-09" db="EMBL/GenBank/DDBJ databases">
        <title>Complete genome sequence of Deltia acidovorans CM13 isolated from murine proximal colonic tissue.</title>
        <authorList>
            <person name="Saffarian A."/>
        </authorList>
    </citation>
    <scope>NUCLEOTIDE SEQUENCE [LARGE SCALE GENOMIC DNA]</scope>
    <source>
        <strain evidence="1 2">CM13</strain>
    </source>
</reference>
<protein>
    <recommendedName>
        <fullName evidence="3">DUF5076 domain-containing protein</fullName>
    </recommendedName>
</protein>
<sequence>MTTTPQADPFPSQTPLASHDPKVLAAGCLLVIGRRALHEYGAQRGETMGPLVALLQEAVGTWAAANECDRTAVLDAAASVDAHLLPDDFPAAH</sequence>
<dbReference type="Proteomes" id="UP000095607">
    <property type="component" value="Chromosome"/>
</dbReference>
<evidence type="ECO:0008006" key="3">
    <source>
        <dbReference type="Google" id="ProtNLM"/>
    </source>
</evidence>
<evidence type="ECO:0000313" key="1">
    <source>
        <dbReference type="EMBL" id="AOV00367.1"/>
    </source>
</evidence>
<gene>
    <name evidence="1" type="ORF">BI380_02825</name>
</gene>
<evidence type="ECO:0000313" key="2">
    <source>
        <dbReference type="Proteomes" id="UP000095607"/>
    </source>
</evidence>
<proteinExistence type="predicted"/>